<feature type="site" description="Lowers pKa of active site Cys" evidence="3">
    <location>
        <position position="294"/>
    </location>
</feature>
<dbReference type="GO" id="GO:0005737">
    <property type="term" value="C:cytoplasm"/>
    <property type="evidence" value="ECO:0007669"/>
    <property type="project" value="TreeGrafter"/>
</dbReference>
<feature type="active site" description="Nucleophile" evidence="1">
    <location>
        <position position="62"/>
    </location>
</feature>
<feature type="active site" description="Proton donor/acceptor" evidence="1">
    <location>
        <position position="193"/>
    </location>
</feature>
<evidence type="ECO:0000256" key="2">
    <source>
        <dbReference type="PIRSR" id="PIRSR015753-2"/>
    </source>
</evidence>
<gene>
    <name evidence="5" type="ORF">M132T_03470</name>
</gene>
<comment type="caution">
    <text evidence="5">The sequence shown here is derived from an EMBL/GenBank/DDBJ whole genome shotgun (WGS) entry which is preliminary data.</text>
</comment>
<dbReference type="Pfam" id="PF13410">
    <property type="entry name" value="GST_C_2"/>
    <property type="match status" value="1"/>
</dbReference>
<sequence length="319" mass="36975">MGILVKGKWHDKWDYNNDEGEFIRQDSQFRNWITKDGNAGPTGEAGFKAEPNRYHLYVSLACPWASRALIMRSLKGLEDLISLSVVNTLMGEHGWTFDPEEGVIPDPVMDADYLYEIYKKVEPEYSGHVTVPVLYDLKKDKIVNNESADIIRMLNSAFDEAGANDRNYLPKELIPEIDMINDKVYGAINNGVYKAGFATSQEVYEKEVTKLFDALDEIEERLEDSRFLVGDQITEADWRLFTTLIRFDSAYHGHFKCNIRRIVDYKNLWRYTRELYNEPGVKKTVDFNHIKKHYYRSHKQINPNGIVPKGPKLDFSLDN</sequence>
<dbReference type="PANTHER" id="PTHR32419:SF6">
    <property type="entry name" value="GLUTATHIONE S-TRANSFERASE OMEGA-LIKE 1-RELATED"/>
    <property type="match status" value="1"/>
</dbReference>
<dbReference type="GeneID" id="96910240"/>
<dbReference type="RefSeq" id="WP_091759790.1">
    <property type="nucleotide sequence ID" value="NZ_BJVX01000001.1"/>
</dbReference>
<dbReference type="InterPro" id="IPR036249">
    <property type="entry name" value="Thioredoxin-like_sf"/>
</dbReference>
<dbReference type="PIRSF" id="PIRSF015753">
    <property type="entry name" value="GST"/>
    <property type="match status" value="1"/>
</dbReference>
<evidence type="ECO:0000256" key="1">
    <source>
        <dbReference type="PIRSR" id="PIRSR015753-1"/>
    </source>
</evidence>
<dbReference type="SUPFAM" id="SSF47616">
    <property type="entry name" value="GST C-terminal domain-like"/>
    <property type="match status" value="1"/>
</dbReference>
<dbReference type="InterPro" id="IPR010987">
    <property type="entry name" value="Glutathione-S-Trfase_C-like"/>
</dbReference>
<name>A0AAV3WTJ3_9LACT</name>
<dbReference type="SFLD" id="SFLDG01206">
    <property type="entry name" value="Xi.1"/>
    <property type="match status" value="1"/>
</dbReference>
<dbReference type="InterPro" id="IPR040079">
    <property type="entry name" value="Glutathione_S-Trfase"/>
</dbReference>
<dbReference type="InterPro" id="IPR016639">
    <property type="entry name" value="GST_Omega/GSH"/>
</dbReference>
<dbReference type="Proteomes" id="UP000887127">
    <property type="component" value="Unassembled WGS sequence"/>
</dbReference>
<feature type="binding site" evidence="2">
    <location>
        <begin position="146"/>
        <end position="147"/>
    </location>
    <ligand>
        <name>glutathione</name>
        <dbReference type="ChEBI" id="CHEBI:57925"/>
    </ligand>
</feature>
<dbReference type="AlphaFoldDB" id="A0AAV3WTJ3"/>
<dbReference type="PANTHER" id="PTHR32419">
    <property type="entry name" value="GLUTATHIONYL-HYDROQUINONE REDUCTASE"/>
    <property type="match status" value="1"/>
</dbReference>
<evidence type="ECO:0000313" key="5">
    <source>
        <dbReference type="EMBL" id="GEQ34839.1"/>
    </source>
</evidence>
<dbReference type="SFLD" id="SFLDS00019">
    <property type="entry name" value="Glutathione_Transferase_(cytos"/>
    <property type="match status" value="1"/>
</dbReference>
<feature type="site" description="Lowers pKa of active site Cys" evidence="3">
    <location>
        <position position="251"/>
    </location>
</feature>
<dbReference type="PROSITE" id="PS50405">
    <property type="entry name" value="GST_CTER"/>
    <property type="match status" value="1"/>
</dbReference>
<evidence type="ECO:0000313" key="6">
    <source>
        <dbReference type="Proteomes" id="UP000887127"/>
    </source>
</evidence>
<accession>A0AAV3WTJ3</accession>
<dbReference type="InterPro" id="IPR036282">
    <property type="entry name" value="Glutathione-S-Trfase_C_sf"/>
</dbReference>
<dbReference type="InterPro" id="IPR004045">
    <property type="entry name" value="Glutathione_S-Trfase_N"/>
</dbReference>
<proteinExistence type="predicted"/>
<dbReference type="SFLD" id="SFLDG01148">
    <property type="entry name" value="Xi_(cytGST)"/>
    <property type="match status" value="1"/>
</dbReference>
<dbReference type="FunFam" id="3.40.30.10:FF:000058">
    <property type="entry name" value="Glutathione S-transferase, omega"/>
    <property type="match status" value="1"/>
</dbReference>
<organism evidence="5 6">
    <name type="scientific">Marinilactibacillus psychrotolerans</name>
    <dbReference type="NCBI Taxonomy" id="191770"/>
    <lineage>
        <taxon>Bacteria</taxon>
        <taxon>Bacillati</taxon>
        <taxon>Bacillota</taxon>
        <taxon>Bacilli</taxon>
        <taxon>Lactobacillales</taxon>
        <taxon>Carnobacteriaceae</taxon>
        <taxon>Marinilactibacillus</taxon>
    </lineage>
</organism>
<dbReference type="Pfam" id="PF13409">
    <property type="entry name" value="GST_N_2"/>
    <property type="match status" value="1"/>
</dbReference>
<dbReference type="Gene3D" id="1.20.1050.10">
    <property type="match status" value="1"/>
</dbReference>
<dbReference type="CDD" id="cd03190">
    <property type="entry name" value="GST_C_Omega_like"/>
    <property type="match status" value="1"/>
</dbReference>
<dbReference type="EMBL" id="BKBI01000002">
    <property type="protein sequence ID" value="GEQ34839.1"/>
    <property type="molecule type" value="Genomic_DNA"/>
</dbReference>
<dbReference type="InterPro" id="IPR047047">
    <property type="entry name" value="GST_Omega-like_C"/>
</dbReference>
<dbReference type="SUPFAM" id="SSF52833">
    <property type="entry name" value="Thioredoxin-like"/>
    <property type="match status" value="1"/>
</dbReference>
<dbReference type="Gene3D" id="3.40.30.10">
    <property type="entry name" value="Glutaredoxin"/>
    <property type="match status" value="1"/>
</dbReference>
<dbReference type="GO" id="GO:0004364">
    <property type="term" value="F:glutathione transferase activity"/>
    <property type="evidence" value="ECO:0007669"/>
    <property type="project" value="InterPro"/>
</dbReference>
<evidence type="ECO:0000259" key="4">
    <source>
        <dbReference type="PROSITE" id="PS50405"/>
    </source>
</evidence>
<protein>
    <recommendedName>
        <fullName evidence="4">GST C-terminal domain-containing protein</fullName>
    </recommendedName>
</protein>
<feature type="domain" description="GST C-terminal" evidence="4">
    <location>
        <begin position="170"/>
        <end position="294"/>
    </location>
</feature>
<reference evidence="5" key="1">
    <citation type="submission" date="2019-08" db="EMBL/GenBank/DDBJ databases">
        <title>Marinilactibacillus psychrotolerans M13-2T whole genome sequencing project.</title>
        <authorList>
            <person name="Ishikawa M."/>
            <person name="Suzuki T."/>
            <person name="Matsutani M."/>
        </authorList>
    </citation>
    <scope>NUCLEOTIDE SEQUENCE</scope>
    <source>
        <strain evidence="5">M13-2T</strain>
    </source>
</reference>
<feature type="binding site" evidence="2">
    <location>
        <position position="95"/>
    </location>
    <ligand>
        <name>glutathione</name>
        <dbReference type="ChEBI" id="CHEBI:57925"/>
    </ligand>
</feature>
<evidence type="ECO:0000256" key="3">
    <source>
        <dbReference type="PIRSR" id="PIRSR015753-3"/>
    </source>
</evidence>